<dbReference type="AlphaFoldDB" id="A0A5R9ITV0"/>
<gene>
    <name evidence="2" type="ORF">FE810_00075</name>
</gene>
<keyword evidence="3" id="KW-1185">Reference proteome</keyword>
<keyword evidence="2" id="KW-0378">Hydrolase</keyword>
<evidence type="ECO:0000313" key="3">
    <source>
        <dbReference type="Proteomes" id="UP000307790"/>
    </source>
</evidence>
<dbReference type="PANTHER" id="PTHR22642">
    <property type="entry name" value="IMIDAZOLONEPROPIONASE"/>
    <property type="match status" value="1"/>
</dbReference>
<dbReference type="SUPFAM" id="SSF51338">
    <property type="entry name" value="Composite domain of metallo-dependent hydrolases"/>
    <property type="match status" value="1"/>
</dbReference>
<dbReference type="OrthoDB" id="9031471at2"/>
<evidence type="ECO:0000313" key="2">
    <source>
        <dbReference type="EMBL" id="TLU68049.1"/>
    </source>
</evidence>
<dbReference type="Proteomes" id="UP000307790">
    <property type="component" value="Unassembled WGS sequence"/>
</dbReference>
<name>A0A5R9ITV0_9GAMM</name>
<dbReference type="SUPFAM" id="SSF51556">
    <property type="entry name" value="Metallo-dependent hydrolases"/>
    <property type="match status" value="1"/>
</dbReference>
<dbReference type="Gene3D" id="2.30.40.10">
    <property type="entry name" value="Urease, subunit C, domain 1"/>
    <property type="match status" value="1"/>
</dbReference>
<organism evidence="2 3">
    <name type="scientific">Thalassotalea litorea</name>
    <dbReference type="NCBI Taxonomy" id="2020715"/>
    <lineage>
        <taxon>Bacteria</taxon>
        <taxon>Pseudomonadati</taxon>
        <taxon>Pseudomonadota</taxon>
        <taxon>Gammaproteobacteria</taxon>
        <taxon>Alteromonadales</taxon>
        <taxon>Colwelliaceae</taxon>
        <taxon>Thalassotalea</taxon>
    </lineage>
</organism>
<dbReference type="Gene3D" id="3.20.20.140">
    <property type="entry name" value="Metal-dependent hydrolases"/>
    <property type="match status" value="1"/>
</dbReference>
<dbReference type="CDD" id="cd01300">
    <property type="entry name" value="YtcJ_like"/>
    <property type="match status" value="1"/>
</dbReference>
<dbReference type="InterPro" id="IPR013108">
    <property type="entry name" value="Amidohydro_3"/>
</dbReference>
<protein>
    <submittedName>
        <fullName evidence="2">Amidohydrolase</fullName>
    </submittedName>
</protein>
<proteinExistence type="predicted"/>
<comment type="caution">
    <text evidence="2">The sequence shown here is derived from an EMBL/GenBank/DDBJ whole genome shotgun (WGS) entry which is preliminary data.</text>
</comment>
<dbReference type="GO" id="GO:0016810">
    <property type="term" value="F:hydrolase activity, acting on carbon-nitrogen (but not peptide) bonds"/>
    <property type="evidence" value="ECO:0007669"/>
    <property type="project" value="InterPro"/>
</dbReference>
<evidence type="ECO:0000259" key="1">
    <source>
        <dbReference type="Pfam" id="PF07969"/>
    </source>
</evidence>
<dbReference type="Pfam" id="PF07969">
    <property type="entry name" value="Amidohydro_3"/>
    <property type="match status" value="1"/>
</dbReference>
<reference evidence="2 3" key="1">
    <citation type="submission" date="2019-05" db="EMBL/GenBank/DDBJ databases">
        <title>Genome sequences of Thalassotalea litorea 1K03283.</title>
        <authorList>
            <person name="Zhang D."/>
        </authorList>
    </citation>
    <scope>NUCLEOTIDE SEQUENCE [LARGE SCALE GENOMIC DNA]</scope>
    <source>
        <strain evidence="2 3">MCCC 1K03283</strain>
    </source>
</reference>
<sequence length="560" mass="63275">MSISADAKVTIFTAKKVITMEPASPEAYAIAVSGDKIVGIGDKESLEVWKKNYNAKIDDRFKDKVIMPGLIDPHVHPSLPAVLTQFVFLAPDDWELPTGTFPGAKTPQDYKAMLSKQVEAYFDDANRDPNVPFISWGYHGLWHGDVYRQQLNDWFGDKPVMIWHRSFHEIIGNDAAFKLLGIDESIAKGEKDVDWQKGHFWENGFVKMIPKMTFLLAPDRYKQGMETFVTMMREAGVTSAMDMGVGIFGDPIGEAKLIHTVMDSTKAPARLVLTPIITDFIARGKSPEQALQEVEQWNANNSERVMFDKHFKLMMDGAIYSGLSQYKFPGYIDGHQGQWMAPMEVTYQYAETFWNAGYQLHAHTNGDASADALIDIVRKLQAQGPRFDHRATLEHFAYVTDEQIAQMHELGMTISANPYYQYILSDIYAEQWLGEDRARNMVPLGTARKYGMKVALHSDCPMAPLSPLTLAWAAVNRTTINDNENNQYQALSVDEALRAITIDAAWMMRKESQIGSIRTGKQADFTILEDDPYKVDPMKIKDINIWGVVFSGQVYPNQKQ</sequence>
<feature type="domain" description="Amidohydrolase 3" evidence="1">
    <location>
        <begin position="142"/>
        <end position="554"/>
    </location>
</feature>
<dbReference type="InterPro" id="IPR011059">
    <property type="entry name" value="Metal-dep_hydrolase_composite"/>
</dbReference>
<dbReference type="EMBL" id="VCBC01000001">
    <property type="protein sequence ID" value="TLU68049.1"/>
    <property type="molecule type" value="Genomic_DNA"/>
</dbReference>
<dbReference type="InterPro" id="IPR032466">
    <property type="entry name" value="Metal_Hydrolase"/>
</dbReference>
<dbReference type="InterPro" id="IPR033932">
    <property type="entry name" value="YtcJ-like"/>
</dbReference>
<dbReference type="PANTHER" id="PTHR22642:SF2">
    <property type="entry name" value="PROTEIN LONG AFTER FAR-RED 3"/>
    <property type="match status" value="1"/>
</dbReference>
<dbReference type="Gene3D" id="3.10.310.70">
    <property type="match status" value="1"/>
</dbReference>
<accession>A0A5R9ITV0</accession>
<dbReference type="RefSeq" id="WP_138317993.1">
    <property type="nucleotide sequence ID" value="NZ_VCBC01000001.1"/>
</dbReference>